<dbReference type="SUPFAM" id="SSF52172">
    <property type="entry name" value="CheY-like"/>
    <property type="match status" value="1"/>
</dbReference>
<dbReference type="Pfam" id="PF08448">
    <property type="entry name" value="PAS_4"/>
    <property type="match status" value="1"/>
</dbReference>
<gene>
    <name evidence="12" type="ORF">K0B96_05575</name>
</gene>
<dbReference type="SMART" id="SM00086">
    <property type="entry name" value="PAC"/>
    <property type="match status" value="6"/>
</dbReference>
<keyword evidence="4" id="KW-0808">Transferase</keyword>
<dbReference type="InterPro" id="IPR013656">
    <property type="entry name" value="PAS_4"/>
</dbReference>
<dbReference type="InterPro" id="IPR036097">
    <property type="entry name" value="HisK_dim/P_sf"/>
</dbReference>
<dbReference type="EMBL" id="CP080507">
    <property type="protein sequence ID" value="QYM80085.1"/>
    <property type="molecule type" value="Genomic_DNA"/>
</dbReference>
<dbReference type="InterPro" id="IPR004358">
    <property type="entry name" value="Sig_transdc_His_kin-like_C"/>
</dbReference>
<evidence type="ECO:0000256" key="3">
    <source>
        <dbReference type="ARBA" id="ARBA00022553"/>
    </source>
</evidence>
<dbReference type="Gene3D" id="3.30.450.20">
    <property type="entry name" value="PAS domain"/>
    <property type="match status" value="6"/>
</dbReference>
<keyword evidence="3 6" id="KW-0597">Phosphoprotein</keyword>
<dbReference type="SMART" id="SM00091">
    <property type="entry name" value="PAS"/>
    <property type="match status" value="5"/>
</dbReference>
<dbReference type="PROSITE" id="PS50110">
    <property type="entry name" value="RESPONSE_REGULATORY"/>
    <property type="match status" value="1"/>
</dbReference>
<dbReference type="InterPro" id="IPR005467">
    <property type="entry name" value="His_kinase_dom"/>
</dbReference>
<keyword evidence="13" id="KW-1185">Reference proteome</keyword>
<dbReference type="SUPFAM" id="SSF55781">
    <property type="entry name" value="GAF domain-like"/>
    <property type="match status" value="1"/>
</dbReference>
<dbReference type="InterPro" id="IPR035965">
    <property type="entry name" value="PAS-like_dom_sf"/>
</dbReference>
<dbReference type="InterPro" id="IPR003661">
    <property type="entry name" value="HisK_dim/P_dom"/>
</dbReference>
<feature type="domain" description="PAS" evidence="10">
    <location>
        <begin position="754"/>
        <end position="825"/>
    </location>
</feature>
<proteinExistence type="predicted"/>
<dbReference type="SMART" id="SM00388">
    <property type="entry name" value="HisKA"/>
    <property type="match status" value="1"/>
</dbReference>
<dbReference type="InterPro" id="IPR036890">
    <property type="entry name" value="HATPase_C_sf"/>
</dbReference>
<dbReference type="SUPFAM" id="SSF47384">
    <property type="entry name" value="Homodimeric domain of signal transducing histidine kinase"/>
    <property type="match status" value="1"/>
</dbReference>
<feature type="coiled-coil region" evidence="7">
    <location>
        <begin position="10"/>
        <end position="37"/>
    </location>
</feature>
<dbReference type="PANTHER" id="PTHR43304:SF1">
    <property type="entry name" value="PAC DOMAIN-CONTAINING PROTEIN"/>
    <property type="match status" value="1"/>
</dbReference>
<dbReference type="Pfam" id="PF13426">
    <property type="entry name" value="PAS_9"/>
    <property type="match status" value="2"/>
</dbReference>
<sequence>MNSALPNDSAGAADETLAKLMQQLADAEAALQNYIGKQVDAVSAPQSHPLLLAAAQRKPVNGQFLQGLSSQTLTSILDSFPAHIALLDAHGRILVVNEAWRTFGRANGLQMPDFGLGADYLKICDLATDPHAAEAPAVARGIRAVMEGTMAGFSIEYPCQTPAQTMWFRLVVSPVDAGDRARVVVMHVDITERHRTEIQLREQEQGQRRLAQRLAEAQAVGKVGSWETDIATMTVVWSEETHRIFGTRPDQFQPTHADFLALVHPHDRQRVDDALRSSFTTADRHSIEHRILLRNGRTKMVEEIWRVQFDDADAPVRAVGTCQDITQRKETERLAEEALRFSQTLFASSPLAIIVCKASGEIVMANDASAQVLGAPDVAALKSQNFHSIEVWKQTELPAAALTVLTTGQTTDLEIRSLNSFGREIWLHCWLVPFTHDEKSYLLCYFDDVRDRRMAEEKIRSQHSQMRMAGRLAKVGAWSLSLGQRFCYWSEEVCALHGQPPGHQPTLDEVINYHAAEARPVIRQAIESCRQHGDPFELELQITAATGKSIWISTSGEAVRNQEGVITKIQGAVQDIDQAKRTELELSRSHEDLIKIVGILQEIAHGNISLEDLLKLVVKRVTDFLTVDGVSIELVEGDELACLAATGLLEPTLHGRRPRTEGPASIVLTTLQSIFWRADRPDERVDTVATLKSGVHALMLIPLHDGPIALGLLQVGAQQVDAFTESAFHNMEIVAENLSASMQRIRATEQMRRSEEQYRLLFVSNPLPMWTYNMATLRFLDVNDAAIGHYGYTRDEFLQMTVLDIRAPEDSSELESSTKKLINAGHLRGLRMHRKKSGDIIAVEVSSEPVVLNGRPARLALAQDVTERRRNHARLSEQAALIDAAPVAIIVQDPNHRLKFWSKGAEHLYGWRAEEAIGKSLIELLQPEPSVYEEAIRQIEQQGAWSGEVKKQNKAGELVVVAGQWRGQKNDQGKIESILTIDVDITAQKKIEQQFLRAQRMESIGTLAGGIAHDLNNLLSPILMGVELLRMGPQNENTAMVIGSIERSARRGTDLVKQVLSFARGVEGARIAVKLNHIVRDVQSLIEVTFPKNIRCHTKLPLDLPLITGDPTQLHQVILNLAVNARDAMPSGGDITIQAEAVKIDEQYAVMSPGMTAGQYVCLNFIDTGCGMPPDVLERIFEPFYTTKETGRGTGLGLSTALGIVRSHGGIINVYSEVGHGTSFKIYLPVQVREDAEQSSGSSARDALIRGQGEVVLVVDDEVSILSITQQTLEAFGYRVLTAEDGAQAIGIYATHRDKISVVLTDMMMPVMDGPTLIVALKRINPRVLIVAASGLNANGYIAKVAAAGITDFLPKPYSAEALLKILHHALQKSR</sequence>
<dbReference type="Gene3D" id="3.30.450.40">
    <property type="match status" value="1"/>
</dbReference>
<dbReference type="SMART" id="SM00448">
    <property type="entry name" value="REC"/>
    <property type="match status" value="1"/>
</dbReference>
<dbReference type="Pfam" id="PF02518">
    <property type="entry name" value="HATPase_c"/>
    <property type="match status" value="1"/>
</dbReference>
<dbReference type="InterPro" id="IPR000014">
    <property type="entry name" value="PAS"/>
</dbReference>
<evidence type="ECO:0000259" key="9">
    <source>
        <dbReference type="PROSITE" id="PS50110"/>
    </source>
</evidence>
<dbReference type="InterPro" id="IPR001789">
    <property type="entry name" value="Sig_transdc_resp-reg_receiver"/>
</dbReference>
<evidence type="ECO:0000256" key="6">
    <source>
        <dbReference type="PROSITE-ProRule" id="PRU00169"/>
    </source>
</evidence>
<dbReference type="Gene3D" id="1.10.287.130">
    <property type="match status" value="1"/>
</dbReference>
<dbReference type="InterPro" id="IPR003594">
    <property type="entry name" value="HATPase_dom"/>
</dbReference>
<dbReference type="GO" id="GO:0000155">
    <property type="term" value="F:phosphorelay sensor kinase activity"/>
    <property type="evidence" value="ECO:0007669"/>
    <property type="project" value="InterPro"/>
</dbReference>
<dbReference type="PRINTS" id="PR00344">
    <property type="entry name" value="BCTRLSENSOR"/>
</dbReference>
<dbReference type="InterPro" id="IPR001610">
    <property type="entry name" value="PAC"/>
</dbReference>
<dbReference type="InterPro" id="IPR013767">
    <property type="entry name" value="PAS_fold"/>
</dbReference>
<dbReference type="CDD" id="cd00082">
    <property type="entry name" value="HisKA"/>
    <property type="match status" value="1"/>
</dbReference>
<dbReference type="SMART" id="SM00387">
    <property type="entry name" value="HATPase_c"/>
    <property type="match status" value="1"/>
</dbReference>
<evidence type="ECO:0000256" key="1">
    <source>
        <dbReference type="ARBA" id="ARBA00000085"/>
    </source>
</evidence>
<dbReference type="KEGG" id="ole:K0B96_05575"/>
<feature type="domain" description="Response regulatory" evidence="9">
    <location>
        <begin position="1255"/>
        <end position="1371"/>
    </location>
</feature>
<dbReference type="SMART" id="SM00065">
    <property type="entry name" value="GAF"/>
    <property type="match status" value="1"/>
</dbReference>
<feature type="domain" description="PAC" evidence="11">
    <location>
        <begin position="536"/>
        <end position="588"/>
    </location>
</feature>
<feature type="domain" description="Histidine kinase" evidence="8">
    <location>
        <begin position="1010"/>
        <end position="1232"/>
    </location>
</feature>
<feature type="domain" description="PAC" evidence="11">
    <location>
        <begin position="945"/>
        <end position="997"/>
    </location>
</feature>
<dbReference type="InterPro" id="IPR013655">
    <property type="entry name" value="PAS_fold_3"/>
</dbReference>
<evidence type="ECO:0000259" key="11">
    <source>
        <dbReference type="PROSITE" id="PS50113"/>
    </source>
</evidence>
<dbReference type="PANTHER" id="PTHR43304">
    <property type="entry name" value="PHYTOCHROME-LIKE PROTEIN CPH1"/>
    <property type="match status" value="1"/>
</dbReference>
<dbReference type="Gene3D" id="3.40.50.2300">
    <property type="match status" value="1"/>
</dbReference>
<keyword evidence="5" id="KW-0418">Kinase</keyword>
<evidence type="ECO:0000256" key="4">
    <source>
        <dbReference type="ARBA" id="ARBA00022679"/>
    </source>
</evidence>
<dbReference type="PROSITE" id="PS50112">
    <property type="entry name" value="PAS"/>
    <property type="match status" value="3"/>
</dbReference>
<dbReference type="CDD" id="cd17546">
    <property type="entry name" value="REC_hyHK_CKI1_RcsC-like"/>
    <property type="match status" value="1"/>
</dbReference>
<dbReference type="InterPro" id="IPR000700">
    <property type="entry name" value="PAS-assoc_C"/>
</dbReference>
<feature type="domain" description="PAS" evidence="10">
    <location>
        <begin position="229"/>
        <end position="282"/>
    </location>
</feature>
<accession>A0A8F9TVY7</accession>
<dbReference type="Pfam" id="PF00072">
    <property type="entry name" value="Response_reg"/>
    <property type="match status" value="1"/>
</dbReference>
<evidence type="ECO:0000259" key="8">
    <source>
        <dbReference type="PROSITE" id="PS50109"/>
    </source>
</evidence>
<evidence type="ECO:0000313" key="13">
    <source>
        <dbReference type="Proteomes" id="UP000825051"/>
    </source>
</evidence>
<evidence type="ECO:0000256" key="2">
    <source>
        <dbReference type="ARBA" id="ARBA00012438"/>
    </source>
</evidence>
<keyword evidence="7" id="KW-0175">Coiled coil</keyword>
<dbReference type="CDD" id="cd00130">
    <property type="entry name" value="PAS"/>
    <property type="match status" value="4"/>
</dbReference>
<feature type="domain" description="PAS" evidence="10">
    <location>
        <begin position="874"/>
        <end position="928"/>
    </location>
</feature>
<evidence type="ECO:0000313" key="12">
    <source>
        <dbReference type="EMBL" id="QYM80085.1"/>
    </source>
</evidence>
<dbReference type="InterPro" id="IPR011006">
    <property type="entry name" value="CheY-like_superfamily"/>
</dbReference>
<dbReference type="RefSeq" id="WP_220164763.1">
    <property type="nucleotide sequence ID" value="NZ_CP080507.1"/>
</dbReference>
<dbReference type="PROSITE" id="PS50109">
    <property type="entry name" value="HIS_KIN"/>
    <property type="match status" value="1"/>
</dbReference>
<dbReference type="Gene3D" id="2.10.70.100">
    <property type="match status" value="1"/>
</dbReference>
<dbReference type="NCBIfam" id="TIGR00229">
    <property type="entry name" value="sensory_box"/>
    <property type="match status" value="5"/>
</dbReference>
<dbReference type="Proteomes" id="UP000825051">
    <property type="component" value="Chromosome"/>
</dbReference>
<protein>
    <recommendedName>
        <fullName evidence="2">histidine kinase</fullName>
        <ecNumber evidence="2">2.7.13.3</ecNumber>
    </recommendedName>
</protein>
<dbReference type="SUPFAM" id="SSF55874">
    <property type="entry name" value="ATPase domain of HSP90 chaperone/DNA topoisomerase II/histidine kinase"/>
    <property type="match status" value="1"/>
</dbReference>
<evidence type="ECO:0000256" key="7">
    <source>
        <dbReference type="SAM" id="Coils"/>
    </source>
</evidence>
<dbReference type="InterPro" id="IPR052162">
    <property type="entry name" value="Sensor_kinase/Photoreceptor"/>
</dbReference>
<name>A0A8F9TVY7_9BACT</name>
<evidence type="ECO:0000259" key="10">
    <source>
        <dbReference type="PROSITE" id="PS50112"/>
    </source>
</evidence>
<dbReference type="Pfam" id="PF08447">
    <property type="entry name" value="PAS_3"/>
    <property type="match status" value="2"/>
</dbReference>
<organism evidence="12 13">
    <name type="scientific">Horticoccus luteus</name>
    <dbReference type="NCBI Taxonomy" id="2862869"/>
    <lineage>
        <taxon>Bacteria</taxon>
        <taxon>Pseudomonadati</taxon>
        <taxon>Verrucomicrobiota</taxon>
        <taxon>Opitutia</taxon>
        <taxon>Opitutales</taxon>
        <taxon>Opitutaceae</taxon>
        <taxon>Horticoccus</taxon>
    </lineage>
</organism>
<dbReference type="InterPro" id="IPR029016">
    <property type="entry name" value="GAF-like_dom_sf"/>
</dbReference>
<dbReference type="InterPro" id="IPR003018">
    <property type="entry name" value="GAF"/>
</dbReference>
<dbReference type="Pfam" id="PF00512">
    <property type="entry name" value="HisKA"/>
    <property type="match status" value="1"/>
</dbReference>
<dbReference type="Gene3D" id="3.30.565.10">
    <property type="entry name" value="Histidine kinase-like ATPase, C-terminal domain"/>
    <property type="match status" value="1"/>
</dbReference>
<evidence type="ECO:0000256" key="5">
    <source>
        <dbReference type="ARBA" id="ARBA00022777"/>
    </source>
</evidence>
<reference evidence="12" key="1">
    <citation type="submission" date="2021-08" db="EMBL/GenBank/DDBJ databases">
        <title>Genome of a novel bacterium of the phylum Verrucomicrobia, Oleiharenicola sp. KSB-15.</title>
        <authorList>
            <person name="Chung J.-H."/>
            <person name="Ahn J.-H."/>
            <person name="Yoon Y."/>
            <person name="Kim D.-Y."/>
            <person name="An S.-H."/>
            <person name="Park I."/>
            <person name="Yeon J."/>
        </authorList>
    </citation>
    <scope>NUCLEOTIDE SEQUENCE</scope>
    <source>
        <strain evidence="12">KSB-15</strain>
    </source>
</reference>
<comment type="catalytic activity">
    <reaction evidence="1">
        <text>ATP + protein L-histidine = ADP + protein N-phospho-L-histidine.</text>
        <dbReference type="EC" id="2.7.13.3"/>
    </reaction>
</comment>
<dbReference type="EC" id="2.7.13.3" evidence="2"/>
<dbReference type="SUPFAM" id="SSF55785">
    <property type="entry name" value="PYP-like sensor domain (PAS domain)"/>
    <property type="match status" value="6"/>
</dbReference>
<dbReference type="Pfam" id="PF00989">
    <property type="entry name" value="PAS"/>
    <property type="match status" value="1"/>
</dbReference>
<dbReference type="PROSITE" id="PS50113">
    <property type="entry name" value="PAC"/>
    <property type="match status" value="3"/>
</dbReference>
<dbReference type="GO" id="GO:0006355">
    <property type="term" value="P:regulation of DNA-templated transcription"/>
    <property type="evidence" value="ECO:0007669"/>
    <property type="project" value="InterPro"/>
</dbReference>
<feature type="domain" description="PAC" evidence="11">
    <location>
        <begin position="285"/>
        <end position="337"/>
    </location>
</feature>
<feature type="modified residue" description="4-aspartylphosphate" evidence="6">
    <location>
        <position position="1306"/>
    </location>
</feature>